<gene>
    <name evidence="5" type="primary">gabD_1</name>
    <name evidence="5" type="ORF">CA12_25830</name>
</gene>
<dbReference type="EMBL" id="CP036265">
    <property type="protein sequence ID" value="QDT16479.1"/>
    <property type="molecule type" value="Genomic_DNA"/>
</dbReference>
<dbReference type="Proteomes" id="UP000318741">
    <property type="component" value="Chromosome"/>
</dbReference>
<evidence type="ECO:0000256" key="3">
    <source>
        <dbReference type="SAM" id="MobiDB-lite"/>
    </source>
</evidence>
<feature type="region of interest" description="Disordered" evidence="3">
    <location>
        <begin position="1"/>
        <end position="22"/>
    </location>
</feature>
<reference evidence="5 6" key="1">
    <citation type="submission" date="2019-02" db="EMBL/GenBank/DDBJ databases">
        <title>Deep-cultivation of Planctomycetes and their phenomic and genomic characterization uncovers novel biology.</title>
        <authorList>
            <person name="Wiegand S."/>
            <person name="Jogler M."/>
            <person name="Boedeker C."/>
            <person name="Pinto D."/>
            <person name="Vollmers J."/>
            <person name="Rivas-Marin E."/>
            <person name="Kohn T."/>
            <person name="Peeters S.H."/>
            <person name="Heuer A."/>
            <person name="Rast P."/>
            <person name="Oberbeckmann S."/>
            <person name="Bunk B."/>
            <person name="Jeske O."/>
            <person name="Meyerdierks A."/>
            <person name="Storesund J.E."/>
            <person name="Kallscheuer N."/>
            <person name="Luecker S."/>
            <person name="Lage O.M."/>
            <person name="Pohl T."/>
            <person name="Merkel B.J."/>
            <person name="Hornburger P."/>
            <person name="Mueller R.-W."/>
            <person name="Bruemmer F."/>
            <person name="Labrenz M."/>
            <person name="Spormann A.M."/>
            <person name="Op den Camp H."/>
            <person name="Overmann J."/>
            <person name="Amann R."/>
            <person name="Jetten M.S.M."/>
            <person name="Mascher T."/>
            <person name="Medema M.H."/>
            <person name="Devos D.P."/>
            <person name="Kaster A.-K."/>
            <person name="Ovreas L."/>
            <person name="Rohde M."/>
            <person name="Galperin M.Y."/>
            <person name="Jogler C."/>
        </authorList>
    </citation>
    <scope>NUCLEOTIDE SEQUENCE [LARGE SCALE GENOMIC DNA]</scope>
    <source>
        <strain evidence="5 6">CA12</strain>
    </source>
</reference>
<evidence type="ECO:0000313" key="6">
    <source>
        <dbReference type="Proteomes" id="UP000318741"/>
    </source>
</evidence>
<name>A0A517PAS5_9PLAN</name>
<sequence>MSVAAAQPSSQIEPPPAPERAAARVPRIIGGRSVGVPAGQVARYAVQKLRTAQPAWAAVPLPERLAVIARFRRLVAENPDRLTDAVTSPVRRDAAETLSAEVLPLCEACRFLERNAEELLEPKRRGNRGRPAWLYGVKLTDRREPHGVVLILGTWNYPLFLTGTQTIQALVAGNAALVKPGQGSRAAAAVLRDLLLEAGLPPGVLAVLGEEPEAGEAAVNAGVNKVVLTGSASTGRAVLADCADSLTPAAMELSGCDAAFVLEGADVKLAAKCLALSLTWNGSATCVAARRVFVHRSLADELRGELINRVSTVAPVPCERHAAAAAEELIEEALNLGAVRLCGTIDHRPDPPRAMPVVLGDVPGRASILKTDVFAPVLSLIDVGGEDEARARDNCCPYALGATIFGPPRAARRLAEKLDAGCVVINDFLIPTADPRVSFGGRGESGFGVTRGPAGLLEMTRPKAVLEQVSSWRPHLEPPEGDQAAFFKTYLRAAHADGLGNRLKHGWSFVKECLARNRNTRREPRPSGSGSDDAA</sequence>
<dbReference type="RefSeq" id="WP_145359300.1">
    <property type="nucleotide sequence ID" value="NZ_CP036265.1"/>
</dbReference>
<dbReference type="Gene3D" id="3.40.309.10">
    <property type="entry name" value="Aldehyde Dehydrogenase, Chain A, domain 2"/>
    <property type="match status" value="1"/>
</dbReference>
<dbReference type="AlphaFoldDB" id="A0A517PAS5"/>
<dbReference type="InterPro" id="IPR016162">
    <property type="entry name" value="Ald_DH_N"/>
</dbReference>
<keyword evidence="6" id="KW-1185">Reference proteome</keyword>
<evidence type="ECO:0000256" key="1">
    <source>
        <dbReference type="ARBA" id="ARBA00009986"/>
    </source>
</evidence>
<dbReference type="EC" id="1.2.1.79" evidence="5"/>
<dbReference type="Gene3D" id="3.40.605.10">
    <property type="entry name" value="Aldehyde Dehydrogenase, Chain A, domain 1"/>
    <property type="match status" value="1"/>
</dbReference>
<dbReference type="OrthoDB" id="9812625at2"/>
<dbReference type="PANTHER" id="PTHR42804:SF1">
    <property type="entry name" value="ALDEHYDE DEHYDROGENASE-RELATED"/>
    <property type="match status" value="1"/>
</dbReference>
<feature type="region of interest" description="Disordered" evidence="3">
    <location>
        <begin position="516"/>
        <end position="535"/>
    </location>
</feature>
<dbReference type="KEGG" id="acaf:CA12_25830"/>
<evidence type="ECO:0000259" key="4">
    <source>
        <dbReference type="Pfam" id="PF00171"/>
    </source>
</evidence>
<keyword evidence="2 5" id="KW-0560">Oxidoreductase</keyword>
<evidence type="ECO:0000313" key="5">
    <source>
        <dbReference type="EMBL" id="QDT16479.1"/>
    </source>
</evidence>
<comment type="similarity">
    <text evidence="1">Belongs to the aldehyde dehydrogenase family.</text>
</comment>
<protein>
    <submittedName>
        <fullName evidence="5">Succinate-semialdehyde dehydrogenase [NADP(+)]</fullName>
        <ecNumber evidence="5">1.2.1.79</ecNumber>
    </submittedName>
</protein>
<dbReference type="InterPro" id="IPR015590">
    <property type="entry name" value="Aldehyde_DH_dom"/>
</dbReference>
<feature type="domain" description="Aldehyde dehydrogenase" evidence="4">
    <location>
        <begin position="42"/>
        <end position="465"/>
    </location>
</feature>
<dbReference type="GO" id="GO:0036243">
    <property type="term" value="F:succinate-semialdehyde dehydrogenase (NADP+) activity"/>
    <property type="evidence" value="ECO:0007669"/>
    <property type="project" value="UniProtKB-EC"/>
</dbReference>
<dbReference type="Pfam" id="PF00171">
    <property type="entry name" value="Aldedh"/>
    <property type="match status" value="1"/>
</dbReference>
<evidence type="ECO:0000256" key="2">
    <source>
        <dbReference type="ARBA" id="ARBA00023002"/>
    </source>
</evidence>
<dbReference type="InterPro" id="IPR016161">
    <property type="entry name" value="Ald_DH/histidinol_DH"/>
</dbReference>
<dbReference type="SUPFAM" id="SSF53720">
    <property type="entry name" value="ALDH-like"/>
    <property type="match status" value="1"/>
</dbReference>
<dbReference type="InterPro" id="IPR016163">
    <property type="entry name" value="Ald_DH_C"/>
</dbReference>
<dbReference type="PANTHER" id="PTHR42804">
    <property type="entry name" value="ALDEHYDE DEHYDROGENASE"/>
    <property type="match status" value="1"/>
</dbReference>
<accession>A0A517PAS5</accession>
<proteinExistence type="inferred from homology"/>
<organism evidence="5 6">
    <name type="scientific">Alienimonas californiensis</name>
    <dbReference type="NCBI Taxonomy" id="2527989"/>
    <lineage>
        <taxon>Bacteria</taxon>
        <taxon>Pseudomonadati</taxon>
        <taxon>Planctomycetota</taxon>
        <taxon>Planctomycetia</taxon>
        <taxon>Planctomycetales</taxon>
        <taxon>Planctomycetaceae</taxon>
        <taxon>Alienimonas</taxon>
    </lineage>
</organism>